<proteinExistence type="predicted"/>
<accession>A0AAV8V0D6</accession>
<reference evidence="2 3" key="1">
    <citation type="journal article" date="2023" name="Nat. Commun.">
        <title>Origin of minicircular mitochondrial genomes in red algae.</title>
        <authorList>
            <person name="Lee Y."/>
            <person name="Cho C.H."/>
            <person name="Lee Y.M."/>
            <person name="Park S.I."/>
            <person name="Yang J.H."/>
            <person name="West J.A."/>
            <person name="Bhattacharya D."/>
            <person name="Yoon H.S."/>
        </authorList>
    </citation>
    <scope>NUCLEOTIDE SEQUENCE [LARGE SCALE GENOMIC DNA]</scope>
    <source>
        <strain evidence="2 3">CCMP1338</strain>
        <tissue evidence="2">Whole cell</tissue>
    </source>
</reference>
<evidence type="ECO:0000313" key="3">
    <source>
        <dbReference type="Proteomes" id="UP001157974"/>
    </source>
</evidence>
<comment type="caution">
    <text evidence="2">The sequence shown here is derived from an EMBL/GenBank/DDBJ whole genome shotgun (WGS) entry which is preliminary data.</text>
</comment>
<name>A0AAV8V0D6_9RHOD</name>
<dbReference type="InterPro" id="IPR038052">
    <property type="entry name" value="Chaperonin_RbcX_sf"/>
</dbReference>
<dbReference type="Proteomes" id="UP001157974">
    <property type="component" value="Unassembled WGS sequence"/>
</dbReference>
<dbReference type="Gene3D" id="1.10.1200.210">
    <property type="entry name" value="Chaperonin-like RbcX"/>
    <property type="match status" value="2"/>
</dbReference>
<organism evidence="2 3">
    <name type="scientific">Rhodosorus marinus</name>
    <dbReference type="NCBI Taxonomy" id="101924"/>
    <lineage>
        <taxon>Eukaryota</taxon>
        <taxon>Rhodophyta</taxon>
        <taxon>Stylonematophyceae</taxon>
        <taxon>Stylonematales</taxon>
        <taxon>Stylonemataceae</taxon>
        <taxon>Rhodosorus</taxon>
    </lineage>
</organism>
<evidence type="ECO:0000256" key="1">
    <source>
        <dbReference type="SAM" id="MobiDB-lite"/>
    </source>
</evidence>
<protein>
    <submittedName>
        <fullName evidence="2">Uncharacterized protein</fullName>
    </submittedName>
</protein>
<sequence length="324" mass="37993">MAFVGSSSFMPRGGKPQLSSTRAARVNVPKMTIEYVGNEPQVRQAGTDCLKDYITRRAVKTVLFYLREFHDGATEKWLNRFENFTQKEKEFFDWQGYIERMFEAESVEGVEVFAHPKGYYRREFKFTIEPSGVARKILASREHLAEEWKQDLNLMDMENLEITRMHYELLMNPGADLEPLKERILDVDPMDDESSPLRVPNYRSIRTLATHYAAHRILQRMKEKSNHHFMWLSEYLQTHPIGPDSEAFLYNLLREEAVVRTNPDTYISPKKVAQMIMNCRTTVGKEWIEDLELVKSDNLAIQRRVLQRRAGDLFDGLRSETEQM</sequence>
<keyword evidence="3" id="KW-1185">Reference proteome</keyword>
<dbReference type="AlphaFoldDB" id="A0AAV8V0D6"/>
<gene>
    <name evidence="2" type="ORF">NDN08_003191</name>
</gene>
<evidence type="ECO:0000313" key="2">
    <source>
        <dbReference type="EMBL" id="KAJ8906702.1"/>
    </source>
</evidence>
<dbReference type="SUPFAM" id="SSF158615">
    <property type="entry name" value="RbcX-like"/>
    <property type="match status" value="2"/>
</dbReference>
<dbReference type="EMBL" id="JAMWBK010000003">
    <property type="protein sequence ID" value="KAJ8906702.1"/>
    <property type="molecule type" value="Genomic_DNA"/>
</dbReference>
<feature type="region of interest" description="Disordered" evidence="1">
    <location>
        <begin position="1"/>
        <end position="22"/>
    </location>
</feature>